<accession>A0A5N5U2W3</accession>
<dbReference type="PROSITE" id="PS50404">
    <property type="entry name" value="GST_NTER"/>
    <property type="match status" value="1"/>
</dbReference>
<proteinExistence type="predicted"/>
<dbReference type="PANTHER" id="PTHR45288">
    <property type="entry name" value="THIOREDOXIN FAMILY PROTEIN"/>
    <property type="match status" value="1"/>
</dbReference>
<dbReference type="InterPro" id="IPR011767">
    <property type="entry name" value="GLR_AS"/>
</dbReference>
<reference evidence="4 5" key="1">
    <citation type="submission" date="2019-10" db="EMBL/GenBank/DDBJ databases">
        <title>Unraveling microbial dark matter from salterns through culturing: the case of the genus Halosegnis.</title>
        <authorList>
            <person name="Duran-Viseras A."/>
            <person name="Andrei A.-S."/>
            <person name="Vera-Gargallo B."/>
            <person name="Ghai R."/>
            <person name="Sanchez-Porro C."/>
            <person name="Ventosa A."/>
        </authorList>
    </citation>
    <scope>NUCLEOTIDE SEQUENCE [LARGE SCALE GENOMIC DNA]</scope>
    <source>
        <strain evidence="2 5">F18-79</strain>
        <strain evidence="3 4">F19-13</strain>
    </source>
</reference>
<dbReference type="PANTHER" id="PTHR45288:SF1">
    <property type="entry name" value="THIOREDOXIN FAMILY PROTEIN"/>
    <property type="match status" value="1"/>
</dbReference>
<feature type="domain" description="GST N-terminal" evidence="1">
    <location>
        <begin position="1"/>
        <end position="83"/>
    </location>
</feature>
<dbReference type="SUPFAM" id="SSF52833">
    <property type="entry name" value="Thioredoxin-like"/>
    <property type="match status" value="1"/>
</dbReference>
<dbReference type="Proteomes" id="UP000326207">
    <property type="component" value="Unassembled WGS sequence"/>
</dbReference>
<dbReference type="Gene3D" id="3.40.30.10">
    <property type="entry name" value="Glutaredoxin"/>
    <property type="match status" value="1"/>
</dbReference>
<protein>
    <submittedName>
        <fullName evidence="2">NrdH-redoxin</fullName>
    </submittedName>
</protein>
<gene>
    <name evidence="2" type="ORF">DM867_11445</name>
    <name evidence="3" type="ORF">DP108_11580</name>
</gene>
<evidence type="ECO:0000313" key="5">
    <source>
        <dbReference type="Proteomes" id="UP000326865"/>
    </source>
</evidence>
<comment type="caution">
    <text evidence="2">The sequence shown here is derived from an EMBL/GenBank/DDBJ whole genome shotgun (WGS) entry which is preliminary data.</text>
</comment>
<evidence type="ECO:0000313" key="3">
    <source>
        <dbReference type="EMBL" id="KAB7515057.1"/>
    </source>
</evidence>
<accession>A0A5N5U951</accession>
<evidence type="ECO:0000259" key="1">
    <source>
        <dbReference type="PROSITE" id="PS50404"/>
    </source>
</evidence>
<dbReference type="AlphaFoldDB" id="A0A5N5U2W3"/>
<dbReference type="PROSITE" id="PS00195">
    <property type="entry name" value="GLUTAREDOXIN_1"/>
    <property type="match status" value="1"/>
</dbReference>
<sequence length="92" mass="10255">MSDRVLYRLEGCPFCELVVDELDELGLDYDSVWTEGLHSKRNEVQTVSGQRAVPVLIDPEHGVTMAESANIVEYLHTTYGDADSPEEVDVSL</sequence>
<dbReference type="EMBL" id="QKKZ01000006">
    <property type="protein sequence ID" value="KAB7512807.1"/>
    <property type="molecule type" value="Genomic_DNA"/>
</dbReference>
<dbReference type="InterPro" id="IPR036249">
    <property type="entry name" value="Thioredoxin-like_sf"/>
</dbReference>
<name>A0A5N5U2W3_9EURY</name>
<evidence type="ECO:0000313" key="2">
    <source>
        <dbReference type="EMBL" id="KAB7512807.1"/>
    </source>
</evidence>
<dbReference type="PROSITE" id="PS51354">
    <property type="entry name" value="GLUTAREDOXIN_2"/>
    <property type="match status" value="1"/>
</dbReference>
<dbReference type="EMBL" id="QMDY01000008">
    <property type="protein sequence ID" value="KAB7515057.1"/>
    <property type="molecule type" value="Genomic_DNA"/>
</dbReference>
<dbReference type="InterPro" id="IPR004045">
    <property type="entry name" value="Glutathione_S-Trfase_N"/>
</dbReference>
<organism evidence="2 5">
    <name type="scientific">Halosegnis rubeus</name>
    <dbReference type="NCBI Taxonomy" id="2212850"/>
    <lineage>
        <taxon>Archaea</taxon>
        <taxon>Methanobacteriati</taxon>
        <taxon>Methanobacteriota</taxon>
        <taxon>Stenosarchaea group</taxon>
        <taxon>Halobacteria</taxon>
        <taxon>Halobacteriales</taxon>
        <taxon>Natronomonadaceae</taxon>
        <taxon>Halosegnis</taxon>
    </lineage>
</organism>
<keyword evidence="5" id="KW-1185">Reference proteome</keyword>
<dbReference type="RefSeq" id="WP_152134287.1">
    <property type="nucleotide sequence ID" value="NZ_QKKZ01000006.1"/>
</dbReference>
<dbReference type="Pfam" id="PF13417">
    <property type="entry name" value="GST_N_3"/>
    <property type="match status" value="1"/>
</dbReference>
<dbReference type="Proteomes" id="UP000326865">
    <property type="component" value="Unassembled WGS sequence"/>
</dbReference>
<evidence type="ECO:0000313" key="4">
    <source>
        <dbReference type="Proteomes" id="UP000326207"/>
    </source>
</evidence>